<proteinExistence type="predicted"/>
<reference evidence="2 3" key="1">
    <citation type="submission" date="2016-12" db="EMBL/GenBank/DDBJ databases">
        <title>The genomes of Aspergillus section Nigri reveals drivers in fungal speciation.</title>
        <authorList>
            <consortium name="DOE Joint Genome Institute"/>
            <person name="Vesth T.C."/>
            <person name="Nybo J."/>
            <person name="Theobald S."/>
            <person name="Brandl J."/>
            <person name="Frisvad J.C."/>
            <person name="Nielsen K.F."/>
            <person name="Lyhne E.K."/>
            <person name="Kogle M.E."/>
            <person name="Kuo A."/>
            <person name="Riley R."/>
            <person name="Clum A."/>
            <person name="Nolan M."/>
            <person name="Lipzen A."/>
            <person name="Salamov A."/>
            <person name="Henrissat B."/>
            <person name="Wiebenga A."/>
            <person name="De Vries R.P."/>
            <person name="Grigoriev I.V."/>
            <person name="Mortensen U.H."/>
            <person name="Andersen M.R."/>
            <person name="Baker S.E."/>
        </authorList>
    </citation>
    <scope>NUCLEOTIDE SEQUENCE [LARGE SCALE GENOMIC DNA]</scope>
    <source>
        <strain evidence="2 3">JOP 1030-1</strain>
    </source>
</reference>
<evidence type="ECO:0000313" key="3">
    <source>
        <dbReference type="Proteomes" id="UP000248349"/>
    </source>
</evidence>
<accession>A0A318ZD17</accession>
<dbReference type="GeneID" id="37081392"/>
<dbReference type="Proteomes" id="UP000248349">
    <property type="component" value="Unassembled WGS sequence"/>
</dbReference>
<dbReference type="RefSeq" id="XP_025430186.1">
    <property type="nucleotide sequence ID" value="XM_025580163.1"/>
</dbReference>
<name>A0A318ZD17_9EURO</name>
<protein>
    <submittedName>
        <fullName evidence="2">Uncharacterized protein</fullName>
    </submittedName>
</protein>
<dbReference type="EMBL" id="KZ821238">
    <property type="protein sequence ID" value="PYH44204.1"/>
    <property type="molecule type" value="Genomic_DNA"/>
</dbReference>
<keyword evidence="3" id="KW-1185">Reference proteome</keyword>
<evidence type="ECO:0000313" key="2">
    <source>
        <dbReference type="EMBL" id="PYH44204.1"/>
    </source>
</evidence>
<feature type="region of interest" description="Disordered" evidence="1">
    <location>
        <begin position="65"/>
        <end position="86"/>
    </location>
</feature>
<evidence type="ECO:0000256" key="1">
    <source>
        <dbReference type="SAM" id="MobiDB-lite"/>
    </source>
</evidence>
<dbReference type="AlphaFoldDB" id="A0A318ZD17"/>
<organism evidence="2 3">
    <name type="scientific">Aspergillus saccharolyticus JOP 1030-1</name>
    <dbReference type="NCBI Taxonomy" id="1450539"/>
    <lineage>
        <taxon>Eukaryota</taxon>
        <taxon>Fungi</taxon>
        <taxon>Dikarya</taxon>
        <taxon>Ascomycota</taxon>
        <taxon>Pezizomycotina</taxon>
        <taxon>Eurotiomycetes</taxon>
        <taxon>Eurotiomycetidae</taxon>
        <taxon>Eurotiales</taxon>
        <taxon>Aspergillaceae</taxon>
        <taxon>Aspergillus</taxon>
        <taxon>Aspergillus subgen. Circumdati</taxon>
    </lineage>
</organism>
<gene>
    <name evidence="2" type="ORF">BP01DRAFT_84460</name>
</gene>
<sequence>MLRIFRARTTPAAVMVYVQFLVVFKRSNVSTPEWGRYPCVRPLFLQVLSFPGVVRLPPRSAHGLGNEVSNGSIRPRNRMDTTGLLT</sequence>